<reference evidence="4 5" key="1">
    <citation type="submission" date="2019-04" db="EMBL/GenBank/DDBJ databases">
        <title>Genome sequencing of Clostridium botulinum Groups I-IV and Clostridium butyricum.</title>
        <authorList>
            <person name="Brunt J."/>
            <person name="Van Vliet A.H.M."/>
            <person name="Stringer S.C."/>
            <person name="Carter A.T."/>
            <person name="Peck M.W."/>
        </authorList>
    </citation>
    <scope>NUCLEOTIDE SEQUENCE [LARGE SCALE GENOMIC DNA]</scope>
    <source>
        <strain evidence="2 5">1605</strain>
        <strain evidence="3 4">CB-K-33E</strain>
    </source>
</reference>
<evidence type="ECO:0000259" key="1">
    <source>
        <dbReference type="Pfam" id="PF01869"/>
    </source>
</evidence>
<feature type="domain" description="ATPase BadF/BadG/BcrA/BcrD type" evidence="1">
    <location>
        <begin position="5"/>
        <end position="288"/>
    </location>
</feature>
<evidence type="ECO:0000313" key="3">
    <source>
        <dbReference type="EMBL" id="NFN35950.1"/>
    </source>
</evidence>
<dbReference type="Pfam" id="PF01869">
    <property type="entry name" value="BcrAD_BadFG"/>
    <property type="match status" value="1"/>
</dbReference>
<evidence type="ECO:0000313" key="5">
    <source>
        <dbReference type="Proteomes" id="UP000476820"/>
    </source>
</evidence>
<dbReference type="PANTHER" id="PTHR43190">
    <property type="entry name" value="N-ACETYL-D-GLUCOSAMINE KINASE"/>
    <property type="match status" value="1"/>
</dbReference>
<evidence type="ECO:0000313" key="4">
    <source>
        <dbReference type="Proteomes" id="UP000473681"/>
    </source>
</evidence>
<dbReference type="CDD" id="cd24007">
    <property type="entry name" value="ASKHA_NBD_eukNAGK-like"/>
    <property type="match status" value="1"/>
</dbReference>
<dbReference type="InterPro" id="IPR043129">
    <property type="entry name" value="ATPase_NBD"/>
</dbReference>
<dbReference type="PANTHER" id="PTHR43190:SF3">
    <property type="entry name" value="N-ACETYL-D-GLUCOSAMINE KINASE"/>
    <property type="match status" value="1"/>
</dbReference>
<dbReference type="Gene3D" id="3.30.420.40">
    <property type="match status" value="2"/>
</dbReference>
<protein>
    <submittedName>
        <fullName evidence="2">ATPase</fullName>
    </submittedName>
</protein>
<organism evidence="2 5">
    <name type="scientific">Clostridium botulinum</name>
    <dbReference type="NCBI Taxonomy" id="1491"/>
    <lineage>
        <taxon>Bacteria</taxon>
        <taxon>Bacillati</taxon>
        <taxon>Bacillota</taxon>
        <taxon>Clostridia</taxon>
        <taxon>Eubacteriales</taxon>
        <taxon>Clostridiaceae</taxon>
        <taxon>Clostridium</taxon>
    </lineage>
</organism>
<dbReference type="AlphaFoldDB" id="A0A0C2NY08"/>
<gene>
    <name evidence="2" type="ORF">FC774_04125</name>
    <name evidence="3" type="ORF">FDB51_12615</name>
</gene>
<sequence length="297" mass="32455">MKYTIGVDGGGTKVEATAYSMEGTAIKTSIKGFGNLLNNQEKALKNIVNSIKEIIEFLPNEELISAYLGIAGSEVGNNSKIIKQAVKEKLNIDCVVMNDSEIALKAMLKGEDGILVIAGTGSVALGIKKNKTIKCGGWGSLLGDEGSGYKIAIEAIKRMILEEEYSMPKSRLSKNIMKKLNIESAHQITDFVYSSTKDEIASLAPIVVKLSEEGDDISIQILLNESIAFARTTENVYRKLGFESCNIALVGGVIRNSIIFRTAFENHLRENTNVKDIIDEEVSPTIGAYYMEWGMKE</sequence>
<dbReference type="InterPro" id="IPR002731">
    <property type="entry name" value="ATPase_BadF"/>
</dbReference>
<dbReference type="Proteomes" id="UP000476820">
    <property type="component" value="Unassembled WGS sequence"/>
</dbReference>
<dbReference type="EMBL" id="SWVK01000017">
    <property type="protein sequence ID" value="NFN35950.1"/>
    <property type="molecule type" value="Genomic_DNA"/>
</dbReference>
<name>A0A0C2NY08_CLOBO</name>
<dbReference type="RefSeq" id="WP_017826379.1">
    <property type="nucleotide sequence ID" value="NZ_JACBBU010000018.1"/>
</dbReference>
<dbReference type="InterPro" id="IPR052519">
    <property type="entry name" value="Euk-type_GlcNAc_Kinase"/>
</dbReference>
<dbReference type="Proteomes" id="UP000473681">
    <property type="component" value="Unassembled WGS sequence"/>
</dbReference>
<accession>A0A0C2NY08</accession>
<dbReference type="OrthoDB" id="9772633at2"/>
<dbReference type="EMBL" id="SWOV01000007">
    <property type="protein sequence ID" value="NFF87082.1"/>
    <property type="molecule type" value="Genomic_DNA"/>
</dbReference>
<proteinExistence type="predicted"/>
<evidence type="ECO:0000313" key="2">
    <source>
        <dbReference type="EMBL" id="NFF87082.1"/>
    </source>
</evidence>
<comment type="caution">
    <text evidence="2">The sequence shown here is derived from an EMBL/GenBank/DDBJ whole genome shotgun (WGS) entry which is preliminary data.</text>
</comment>
<dbReference type="SUPFAM" id="SSF53067">
    <property type="entry name" value="Actin-like ATPase domain"/>
    <property type="match status" value="2"/>
</dbReference>